<dbReference type="GO" id="GO:0000977">
    <property type="term" value="F:RNA polymerase II transcription regulatory region sequence-specific DNA binding"/>
    <property type="evidence" value="ECO:0007669"/>
    <property type="project" value="TreeGrafter"/>
</dbReference>
<protein>
    <submittedName>
        <fullName evidence="7">Putative zinc finger protein</fullName>
    </submittedName>
</protein>
<organism evidence="7 8">
    <name type="scientific">Sodiomyces alkalinus (strain CBS 110278 / VKM F-3762 / F11)</name>
    <name type="common">Alkaliphilic filamentous fungus</name>
    <dbReference type="NCBI Taxonomy" id="1314773"/>
    <lineage>
        <taxon>Eukaryota</taxon>
        <taxon>Fungi</taxon>
        <taxon>Dikarya</taxon>
        <taxon>Ascomycota</taxon>
        <taxon>Pezizomycotina</taxon>
        <taxon>Sordariomycetes</taxon>
        <taxon>Hypocreomycetidae</taxon>
        <taxon>Glomerellales</taxon>
        <taxon>Plectosphaerellaceae</taxon>
        <taxon>Sodiomyces</taxon>
    </lineage>
</organism>
<dbReference type="Proteomes" id="UP000272025">
    <property type="component" value="Unassembled WGS sequence"/>
</dbReference>
<dbReference type="Pfam" id="PF12874">
    <property type="entry name" value="zf-met"/>
    <property type="match status" value="1"/>
</dbReference>
<dbReference type="Pfam" id="PF13912">
    <property type="entry name" value="zf-C2H2_6"/>
    <property type="match status" value="1"/>
</dbReference>
<dbReference type="Gene3D" id="3.30.160.60">
    <property type="entry name" value="Classic Zinc Finger"/>
    <property type="match status" value="2"/>
</dbReference>
<sequence>MGYYECDTCTRRFRTSGACDQHMRDTNHFNQDDEYPYECRFNNANNLRMHLNSRVHKGTQMDCPFCDRSFVTATGLAHHLESGGCRKAPFLSRDRVYEIVRRQDPHGAISKNLLDWHGSSEYEATSASWNGDFYECVLCHREFNSLHGLNMHLKSPVHQQSLYHCPNRGCRSDFKSLAGLINHLESESCGYKRFATVQKHMGGMLSRDRMLTY</sequence>
<dbReference type="PROSITE" id="PS00028">
    <property type="entry name" value="ZINC_FINGER_C2H2_1"/>
    <property type="match status" value="2"/>
</dbReference>
<dbReference type="PROSITE" id="PS50157">
    <property type="entry name" value="ZINC_FINGER_C2H2_2"/>
    <property type="match status" value="2"/>
</dbReference>
<feature type="domain" description="C2H2-type" evidence="6">
    <location>
        <begin position="134"/>
        <end position="158"/>
    </location>
</feature>
<evidence type="ECO:0000256" key="2">
    <source>
        <dbReference type="ARBA" id="ARBA00022737"/>
    </source>
</evidence>
<dbReference type="GO" id="GO:0000981">
    <property type="term" value="F:DNA-binding transcription factor activity, RNA polymerase II-specific"/>
    <property type="evidence" value="ECO:0007669"/>
    <property type="project" value="TreeGrafter"/>
</dbReference>
<accession>A0A3N2PU26</accession>
<keyword evidence="8" id="KW-1185">Reference proteome</keyword>
<dbReference type="EMBL" id="ML119056">
    <property type="protein sequence ID" value="ROT38007.1"/>
    <property type="molecule type" value="Genomic_DNA"/>
</dbReference>
<keyword evidence="4" id="KW-0862">Zinc</keyword>
<dbReference type="AlphaFoldDB" id="A0A3N2PU26"/>
<keyword evidence="2" id="KW-0677">Repeat</keyword>
<dbReference type="InterPro" id="IPR013087">
    <property type="entry name" value="Znf_C2H2_type"/>
</dbReference>
<proteinExistence type="predicted"/>
<dbReference type="STRING" id="1314773.A0A3N2PU26"/>
<keyword evidence="3 5" id="KW-0863">Zinc-finger</keyword>
<evidence type="ECO:0000259" key="6">
    <source>
        <dbReference type="PROSITE" id="PS50157"/>
    </source>
</evidence>
<evidence type="ECO:0000256" key="4">
    <source>
        <dbReference type="ARBA" id="ARBA00022833"/>
    </source>
</evidence>
<evidence type="ECO:0000313" key="7">
    <source>
        <dbReference type="EMBL" id="ROT38007.1"/>
    </source>
</evidence>
<keyword evidence="1" id="KW-0479">Metal-binding</keyword>
<name>A0A3N2PU26_SODAK</name>
<dbReference type="PANTHER" id="PTHR24409">
    <property type="entry name" value="ZINC FINGER PROTEIN 142"/>
    <property type="match status" value="1"/>
</dbReference>
<reference evidence="7 8" key="1">
    <citation type="journal article" date="2018" name="Mol. Ecol.">
        <title>The obligate alkalophilic soda-lake fungus Sodiomyces alkalinus has shifted to a protein diet.</title>
        <authorList>
            <person name="Grum-Grzhimaylo A.A."/>
            <person name="Falkoski D.L."/>
            <person name="van den Heuvel J."/>
            <person name="Valero-Jimenez C.A."/>
            <person name="Min B."/>
            <person name="Choi I.G."/>
            <person name="Lipzen A."/>
            <person name="Daum C.G."/>
            <person name="Aanen D.K."/>
            <person name="Tsang A."/>
            <person name="Henrissat B."/>
            <person name="Bilanenko E.N."/>
            <person name="de Vries R.P."/>
            <person name="van Kan J.A.L."/>
            <person name="Grigoriev I.V."/>
            <person name="Debets A.J.M."/>
        </authorList>
    </citation>
    <scope>NUCLEOTIDE SEQUENCE [LARGE SCALE GENOMIC DNA]</scope>
    <source>
        <strain evidence="7 8">F11</strain>
    </source>
</reference>
<dbReference type="InterPro" id="IPR036236">
    <property type="entry name" value="Znf_C2H2_sf"/>
</dbReference>
<evidence type="ECO:0000256" key="5">
    <source>
        <dbReference type="PROSITE-ProRule" id="PRU00042"/>
    </source>
</evidence>
<dbReference type="RefSeq" id="XP_028465813.1">
    <property type="nucleotide sequence ID" value="XM_028609889.1"/>
</dbReference>
<dbReference type="Pfam" id="PF00096">
    <property type="entry name" value="zf-C2H2"/>
    <property type="match status" value="1"/>
</dbReference>
<dbReference type="GeneID" id="39578367"/>
<dbReference type="GO" id="GO:0008270">
    <property type="term" value="F:zinc ion binding"/>
    <property type="evidence" value="ECO:0007669"/>
    <property type="project" value="UniProtKB-KW"/>
</dbReference>
<dbReference type="OrthoDB" id="6077919at2759"/>
<dbReference type="PANTHER" id="PTHR24409:SF356">
    <property type="entry name" value="C2H2 FINGER DOMAIN TRANSCRIPTION FACTOR (EUROFUNG)"/>
    <property type="match status" value="1"/>
</dbReference>
<dbReference type="SUPFAM" id="SSF57667">
    <property type="entry name" value="beta-beta-alpha zinc fingers"/>
    <property type="match status" value="1"/>
</dbReference>
<dbReference type="SMART" id="SM00355">
    <property type="entry name" value="ZnF_C2H2"/>
    <property type="match status" value="5"/>
</dbReference>
<dbReference type="GO" id="GO:0005634">
    <property type="term" value="C:nucleus"/>
    <property type="evidence" value="ECO:0007669"/>
    <property type="project" value="TreeGrafter"/>
</dbReference>
<evidence type="ECO:0000256" key="1">
    <source>
        <dbReference type="ARBA" id="ARBA00022723"/>
    </source>
</evidence>
<evidence type="ECO:0000313" key="8">
    <source>
        <dbReference type="Proteomes" id="UP000272025"/>
    </source>
</evidence>
<gene>
    <name evidence="7" type="ORF">SODALDRAFT_324460</name>
</gene>
<feature type="domain" description="C2H2-type" evidence="6">
    <location>
        <begin position="4"/>
        <end position="33"/>
    </location>
</feature>
<evidence type="ECO:0000256" key="3">
    <source>
        <dbReference type="ARBA" id="ARBA00022771"/>
    </source>
</evidence>